<dbReference type="Proteomes" id="UP001433508">
    <property type="component" value="Unassembled WGS sequence"/>
</dbReference>
<keyword evidence="2" id="KW-1185">Reference proteome</keyword>
<evidence type="ECO:0000313" key="1">
    <source>
        <dbReference type="EMBL" id="KAK9237810.1"/>
    </source>
</evidence>
<evidence type="ECO:0000313" key="2">
    <source>
        <dbReference type="Proteomes" id="UP001433508"/>
    </source>
</evidence>
<accession>A0ACC3T296</accession>
<proteinExistence type="predicted"/>
<comment type="caution">
    <text evidence="1">The sequence shown here is derived from an EMBL/GenBank/DDBJ whole genome shotgun (WGS) entry which is preliminary data.</text>
</comment>
<reference evidence="2" key="1">
    <citation type="journal article" date="2024" name="Front. Bioeng. Biotechnol.">
        <title>Genome-scale model development and genomic sequencing of the oleaginous clade Lipomyces.</title>
        <authorList>
            <person name="Czajka J.J."/>
            <person name="Han Y."/>
            <person name="Kim J."/>
            <person name="Mondo S.J."/>
            <person name="Hofstad B.A."/>
            <person name="Robles A."/>
            <person name="Haridas S."/>
            <person name="Riley R."/>
            <person name="LaButti K."/>
            <person name="Pangilinan J."/>
            <person name="Andreopoulos W."/>
            <person name="Lipzen A."/>
            <person name="Yan J."/>
            <person name="Wang M."/>
            <person name="Ng V."/>
            <person name="Grigoriev I.V."/>
            <person name="Spatafora J.W."/>
            <person name="Magnuson J.K."/>
            <person name="Baker S.E."/>
            <person name="Pomraning K.R."/>
        </authorList>
    </citation>
    <scope>NUCLEOTIDE SEQUENCE [LARGE SCALE GENOMIC DNA]</scope>
    <source>
        <strain evidence="2">CBS 7786</strain>
    </source>
</reference>
<organism evidence="1 2">
    <name type="scientific">Lipomyces kononenkoae</name>
    <name type="common">Yeast</name>
    <dbReference type="NCBI Taxonomy" id="34357"/>
    <lineage>
        <taxon>Eukaryota</taxon>
        <taxon>Fungi</taxon>
        <taxon>Dikarya</taxon>
        <taxon>Ascomycota</taxon>
        <taxon>Saccharomycotina</taxon>
        <taxon>Lipomycetes</taxon>
        <taxon>Lipomycetales</taxon>
        <taxon>Lipomycetaceae</taxon>
        <taxon>Lipomyces</taxon>
    </lineage>
</organism>
<sequence length="621" mass="70236">MTSALAPLRPLLQQQQQQQQQQHQPPPAGRRRKRTPNWAEFYRNGYPTDIITIDDDTPPPPKSESGSAGSSSYSSSGALRGSGSASSTSSSVSVATSISHILINNNNSTSSTPREMQLGVPIHNRGGMLHPSTGGICGIESHYQARHPLVSSTQPKVAYFTNHHSSYYAPQQDSANMFDIDSRFLDSSVSDLSVKRRKYADLSNSKPSVETLGSVSLNPEYALTADINKRRRVEYVPPKKPVVKAKEVHVQAIDDPYFARHNPKVDDDDGHYIIIPDSELTARYKITKLLGQGTFGKVVAAYDKQSRSYCAIKIIRAVQKYRDASKIELRVLQTLSMYDQYNVNRCIHLRDCFDYRNHICIVTDLLSISVFDFLKSNDFAPFPASHIQRFAKQLLTSVNFLHELNLIHTDLKPENILLVDNSFDTYPYNRRGCEMRKVLRDTTIHLIDFGSATFQDEYHSSVVSTRHYRAPEIILGMGWSYPCDMWSIGCILVEFLTGEALFQTHDNVEHLAMMEVVVGKPFDRTVSKAANKQAQKYFLRSGRLDYPNAQTTKTSKKYVRAMKSLAEIIQPNDDFHRLFLDLLKRIFIYDPSQRLSAREALDHPWFRETIIDEGSSSLGVI</sequence>
<gene>
    <name evidence="1" type="ORF">V1525DRAFT_146015</name>
</gene>
<protein>
    <submittedName>
        <fullName evidence="1">Kinase-like domain-containing protein</fullName>
    </submittedName>
</protein>
<name>A0ACC3T296_LIPKO</name>
<dbReference type="EMBL" id="MU971364">
    <property type="protein sequence ID" value="KAK9237810.1"/>
    <property type="molecule type" value="Genomic_DNA"/>
</dbReference>